<reference evidence="1" key="1">
    <citation type="submission" date="2024-07" db="EMBL/GenBank/DDBJ databases">
        <authorList>
            <person name="Kim Y.J."/>
            <person name="Jeong J.Y."/>
        </authorList>
    </citation>
    <scope>NUCLEOTIDE SEQUENCE</scope>
    <source>
        <strain evidence="1">GIHE-MW2</strain>
    </source>
</reference>
<gene>
    <name evidence="1" type="ORF">ABWT76_001261</name>
</gene>
<organism evidence="1">
    <name type="scientific">Planktothricoides raciborskii GIHE-MW2</name>
    <dbReference type="NCBI Taxonomy" id="2792601"/>
    <lineage>
        <taxon>Bacteria</taxon>
        <taxon>Bacillati</taxon>
        <taxon>Cyanobacteriota</taxon>
        <taxon>Cyanophyceae</taxon>
        <taxon>Oscillatoriophycideae</taxon>
        <taxon>Oscillatoriales</taxon>
        <taxon>Oscillatoriaceae</taxon>
        <taxon>Planktothricoides</taxon>
    </lineage>
</organism>
<protein>
    <submittedName>
        <fullName evidence="1">DUF6464 family protein</fullName>
    </submittedName>
</protein>
<evidence type="ECO:0000313" key="1">
    <source>
        <dbReference type="EMBL" id="XCM38412.1"/>
    </source>
</evidence>
<dbReference type="Pfam" id="PF20065">
    <property type="entry name" value="DUF6464"/>
    <property type="match status" value="1"/>
</dbReference>
<dbReference type="AlphaFoldDB" id="A0AAU8JGQ8"/>
<accession>A0AAU8JGQ8</accession>
<dbReference type="EMBL" id="CP159837">
    <property type="protein sequence ID" value="XCM38412.1"/>
    <property type="molecule type" value="Genomic_DNA"/>
</dbReference>
<dbReference type="RefSeq" id="WP_054468247.1">
    <property type="nucleotide sequence ID" value="NZ_CP159837.1"/>
</dbReference>
<sequence>MISIVLILTVGVIPSLISVWVLRQAQATANERLQRAIARAGSGWVPDDSPANQPPEPWQIIGDRTCQFNANSPYIRCAVNPQGPCQGCRHYEPANFSLQNLNY</sequence>
<proteinExistence type="predicted"/>
<dbReference type="InterPro" id="IPR045589">
    <property type="entry name" value="DUF6464"/>
</dbReference>
<name>A0AAU8JGQ8_9CYAN</name>